<proteinExistence type="predicted"/>
<keyword evidence="1" id="KW-0175">Coiled coil</keyword>
<dbReference type="Proteomes" id="UP000078113">
    <property type="component" value="Unassembled WGS sequence"/>
</dbReference>
<evidence type="ECO:0000313" key="2">
    <source>
        <dbReference type="EMBL" id="KAE8260115.1"/>
    </source>
</evidence>
<gene>
    <name evidence="2" type="ORF">A4X09_0g7786</name>
</gene>
<sequence>MSSNPAPVVNFPGSPVVDAPMTAAPTDAPAVMTPAASELQIQQQQQEIAALREQVELLIVRLTTTLAAMEANIDSTPGASTAAAVAS</sequence>
<feature type="non-terminal residue" evidence="2">
    <location>
        <position position="87"/>
    </location>
</feature>
<feature type="coiled-coil region" evidence="1">
    <location>
        <begin position="41"/>
        <end position="72"/>
    </location>
</feature>
<dbReference type="EMBL" id="LWDG02001173">
    <property type="protein sequence ID" value="KAE8260115.1"/>
    <property type="molecule type" value="Genomic_DNA"/>
</dbReference>
<keyword evidence="3" id="KW-1185">Reference proteome</keyword>
<evidence type="ECO:0000313" key="3">
    <source>
        <dbReference type="Proteomes" id="UP000078113"/>
    </source>
</evidence>
<organism evidence="2 3">
    <name type="scientific">Tilletia walkeri</name>
    <dbReference type="NCBI Taxonomy" id="117179"/>
    <lineage>
        <taxon>Eukaryota</taxon>
        <taxon>Fungi</taxon>
        <taxon>Dikarya</taxon>
        <taxon>Basidiomycota</taxon>
        <taxon>Ustilaginomycotina</taxon>
        <taxon>Exobasidiomycetes</taxon>
        <taxon>Tilletiales</taxon>
        <taxon>Tilletiaceae</taxon>
        <taxon>Tilletia</taxon>
    </lineage>
</organism>
<dbReference type="AlphaFoldDB" id="A0A8X7N2T3"/>
<reference evidence="2" key="1">
    <citation type="submission" date="2016-04" db="EMBL/GenBank/DDBJ databases">
        <authorList>
            <person name="Nguyen H.D."/>
            <person name="Samba Siva P."/>
            <person name="Cullis J."/>
            <person name="Levesque C.A."/>
            <person name="Hambleton S."/>
        </authorList>
    </citation>
    <scope>NUCLEOTIDE SEQUENCE</scope>
    <source>
        <strain evidence="2">DAOMC 236422</strain>
    </source>
</reference>
<name>A0A8X7N2T3_9BASI</name>
<evidence type="ECO:0000256" key="1">
    <source>
        <dbReference type="SAM" id="Coils"/>
    </source>
</evidence>
<comment type="caution">
    <text evidence="2">The sequence shown here is derived from an EMBL/GenBank/DDBJ whole genome shotgun (WGS) entry which is preliminary data.</text>
</comment>
<reference evidence="2" key="2">
    <citation type="journal article" date="2019" name="IMA Fungus">
        <title>Genome sequencing and comparison of five Tilletia species to identify candidate genes for the detection of regulated species infecting wheat.</title>
        <authorList>
            <person name="Nguyen H.D.T."/>
            <person name="Sultana T."/>
            <person name="Kesanakurti P."/>
            <person name="Hambleton S."/>
        </authorList>
    </citation>
    <scope>NUCLEOTIDE SEQUENCE</scope>
    <source>
        <strain evidence="2">DAOMC 236422</strain>
    </source>
</reference>
<accession>A0A8X7N2T3</accession>
<protein>
    <submittedName>
        <fullName evidence="2">Uncharacterized protein</fullName>
    </submittedName>
</protein>